<dbReference type="EC" id="2.4.1.-" evidence="15"/>
<evidence type="ECO:0000256" key="6">
    <source>
        <dbReference type="ARBA" id="ARBA00022692"/>
    </source>
</evidence>
<dbReference type="Proteomes" id="UP000515159">
    <property type="component" value="Chromosome 9"/>
</dbReference>
<comment type="pathway">
    <text evidence="2">Protein modification; protein glycosylation.</text>
</comment>
<evidence type="ECO:0000256" key="12">
    <source>
        <dbReference type="ARBA" id="ARBA00048750"/>
    </source>
</evidence>
<evidence type="ECO:0000256" key="13">
    <source>
        <dbReference type="ARBA" id="ARBA00049239"/>
    </source>
</evidence>
<keyword evidence="4 15" id="KW-0328">Glycosyltransferase</keyword>
<evidence type="ECO:0000256" key="10">
    <source>
        <dbReference type="ARBA" id="ARBA00023136"/>
    </source>
</evidence>
<dbReference type="RefSeq" id="XP_033813484.1">
    <property type="nucleotide sequence ID" value="XM_033957593.1"/>
</dbReference>
<dbReference type="GeneID" id="117366335"/>
<keyword evidence="11" id="KW-0325">Glycoprotein</keyword>
<evidence type="ECO:0000256" key="4">
    <source>
        <dbReference type="ARBA" id="ARBA00022676"/>
    </source>
</evidence>
<keyword evidence="8 15" id="KW-1133">Transmembrane helix</keyword>
<keyword evidence="5" id="KW-0808">Transferase</keyword>
<dbReference type="GO" id="GO:0030148">
    <property type="term" value="P:sphingolipid biosynthetic process"/>
    <property type="evidence" value="ECO:0007669"/>
    <property type="project" value="UniProtKB-ARBA"/>
</dbReference>
<dbReference type="AlphaFoldDB" id="A0A6P8S5E1"/>
<comment type="similarity">
    <text evidence="3 15">Belongs to the glycosyltransferase 31 family.</text>
</comment>
<gene>
    <name evidence="17 18" type="primary">B3GNT5</name>
</gene>
<dbReference type="GO" id="GO:0006493">
    <property type="term" value="P:protein O-linked glycosylation"/>
    <property type="evidence" value="ECO:0007669"/>
    <property type="project" value="TreeGrafter"/>
</dbReference>
<evidence type="ECO:0000256" key="1">
    <source>
        <dbReference type="ARBA" id="ARBA00004323"/>
    </source>
</evidence>
<sequence>MNICARRVRKWQFLQIFASCFILSVMLLWGLQDTTVVGHIKSIPYRYLINNYKFINDSLSINKSKIYMMPRYKYLINHKEKCQAQDVFLLLFVKSSPESRDRRDAIRQTWGNEKYIFSQYEANIKIMFALGVQKDPVNRQKLQAKLKWEDQQYNDLIQQDFLDTFHNLTLKLVFQFEWANTYCSHAKFIMSADDDIFIHTPNLISYLQSLEKTDVKDLWIGKVHRGSAPRRDRNSKYYVPYEIYQWLSYPDYTSGAAYLISGDVAAKVFEASQTLNTSFYIDDVFMGLCANKIGIVPQHHLFFSGEGKTPYHPCIYSRMMTSHGHVKDLYYLWKEATSHNVKATSTGFWGGIYCRLVNIMLLCRPHYVDTYSCFAAWS</sequence>
<comment type="subcellular location">
    <subcellularLocation>
        <location evidence="1 15">Golgi apparatus membrane</location>
        <topology evidence="1 15">Single-pass type II membrane protein</topology>
    </subcellularLocation>
</comment>
<organism evidence="16 18">
    <name type="scientific">Geotrypetes seraphini</name>
    <name type="common">Gaboon caecilian</name>
    <name type="synonym">Caecilia seraphini</name>
    <dbReference type="NCBI Taxonomy" id="260995"/>
    <lineage>
        <taxon>Eukaryota</taxon>
        <taxon>Metazoa</taxon>
        <taxon>Chordata</taxon>
        <taxon>Craniata</taxon>
        <taxon>Vertebrata</taxon>
        <taxon>Euteleostomi</taxon>
        <taxon>Amphibia</taxon>
        <taxon>Gymnophiona</taxon>
        <taxon>Geotrypetes</taxon>
    </lineage>
</organism>
<evidence type="ECO:0000256" key="9">
    <source>
        <dbReference type="ARBA" id="ARBA00023034"/>
    </source>
</evidence>
<name>A0A6P8S5E1_GEOSA</name>
<dbReference type="RefSeq" id="XP_033813485.1">
    <property type="nucleotide sequence ID" value="XM_033957594.1"/>
</dbReference>
<keyword evidence="16" id="KW-1185">Reference proteome</keyword>
<dbReference type="FunFam" id="3.90.550.50:FF:000019">
    <property type="entry name" value="Hexosyltransferase"/>
    <property type="match status" value="1"/>
</dbReference>
<dbReference type="GO" id="GO:0047256">
    <property type="term" value="F:lactosylceramide 1,3-N-acetyl-beta-D-glucosaminyltransferase activity"/>
    <property type="evidence" value="ECO:0007669"/>
    <property type="project" value="UniProtKB-EC"/>
</dbReference>
<dbReference type="GO" id="GO:0000139">
    <property type="term" value="C:Golgi membrane"/>
    <property type="evidence" value="ECO:0007669"/>
    <property type="project" value="UniProtKB-SubCell"/>
</dbReference>
<comment type="function">
    <text evidence="14">Beta-1,3-N-acetylglucosaminyltransferase that plays a key role in the synthesis of lacto- or neolacto-series carbohydrate chains on glycolipids.</text>
</comment>
<evidence type="ECO:0000256" key="8">
    <source>
        <dbReference type="ARBA" id="ARBA00022989"/>
    </source>
</evidence>
<evidence type="ECO:0000313" key="18">
    <source>
        <dbReference type="RefSeq" id="XP_033813485.1"/>
    </source>
</evidence>
<evidence type="ECO:0000256" key="5">
    <source>
        <dbReference type="ARBA" id="ARBA00022679"/>
    </source>
</evidence>
<evidence type="ECO:0000256" key="2">
    <source>
        <dbReference type="ARBA" id="ARBA00004922"/>
    </source>
</evidence>
<accession>A0A6P8S5E1</accession>
<dbReference type="PANTHER" id="PTHR11214:SF21">
    <property type="entry name" value="LACTOSYLCERAMIDE 1,3-N-ACETYL-BETA-D-GLUCOSAMINYLTRANSFERASE"/>
    <property type="match status" value="1"/>
</dbReference>
<evidence type="ECO:0000313" key="16">
    <source>
        <dbReference type="Proteomes" id="UP000515159"/>
    </source>
</evidence>
<dbReference type="InterPro" id="IPR002659">
    <property type="entry name" value="Glyco_trans_31"/>
</dbReference>
<dbReference type="PANTHER" id="PTHR11214">
    <property type="entry name" value="BETA-1,3-N-ACETYLGLUCOSAMINYLTRANSFERASE"/>
    <property type="match status" value="1"/>
</dbReference>
<keyword evidence="7 15" id="KW-0735">Signal-anchor</keyword>
<evidence type="ECO:0000256" key="7">
    <source>
        <dbReference type="ARBA" id="ARBA00022968"/>
    </source>
</evidence>
<dbReference type="OrthoDB" id="115198at2759"/>
<keyword evidence="9 15" id="KW-0333">Golgi apparatus</keyword>
<protein>
    <recommendedName>
        <fullName evidence="15">Hexosyltransferase</fullName>
        <ecNumber evidence="15">2.4.1.-</ecNumber>
    </recommendedName>
</protein>
<feature type="transmembrane region" description="Helical" evidence="15">
    <location>
        <begin position="12"/>
        <end position="31"/>
    </location>
</feature>
<comment type="catalytic activity">
    <reaction evidence="12">
        <text>a neolactoside nLc4Cer(d18:1(4E)) + UDP-N-acetyl-alpha-D-glucosamine = a neolactoside IV(3)-beta-GlcNAc-nLc4Cer(d18:1(4E)) + UDP + H(+)</text>
        <dbReference type="Rhea" id="RHEA:23004"/>
        <dbReference type="ChEBI" id="CHEBI:15378"/>
        <dbReference type="ChEBI" id="CHEBI:17006"/>
        <dbReference type="ChEBI" id="CHEBI:57705"/>
        <dbReference type="ChEBI" id="CHEBI:58223"/>
        <dbReference type="ChEBI" id="CHEBI:142448"/>
    </reaction>
    <physiologicalReaction direction="left-to-right" evidence="12">
        <dbReference type="Rhea" id="RHEA:23005"/>
    </physiologicalReaction>
</comment>
<dbReference type="CTD" id="84002"/>
<evidence type="ECO:0000313" key="17">
    <source>
        <dbReference type="RefSeq" id="XP_033813484.1"/>
    </source>
</evidence>
<evidence type="ECO:0000256" key="11">
    <source>
        <dbReference type="ARBA" id="ARBA00023180"/>
    </source>
</evidence>
<dbReference type="Pfam" id="PF01762">
    <property type="entry name" value="Galactosyl_T"/>
    <property type="match status" value="1"/>
</dbReference>
<evidence type="ECO:0000256" key="3">
    <source>
        <dbReference type="ARBA" id="ARBA00008661"/>
    </source>
</evidence>
<evidence type="ECO:0000256" key="15">
    <source>
        <dbReference type="RuleBase" id="RU363063"/>
    </source>
</evidence>
<dbReference type="KEGG" id="gsh:117366335"/>
<keyword evidence="6 15" id="KW-0812">Transmembrane</keyword>
<reference evidence="17 18" key="1">
    <citation type="submission" date="2025-04" db="UniProtKB">
        <authorList>
            <consortium name="RefSeq"/>
        </authorList>
    </citation>
    <scope>IDENTIFICATION</scope>
</reference>
<evidence type="ECO:0000256" key="14">
    <source>
        <dbReference type="ARBA" id="ARBA00057067"/>
    </source>
</evidence>
<keyword evidence="10 15" id="KW-0472">Membrane</keyword>
<comment type="catalytic activity">
    <reaction evidence="13">
        <text>a beta-D-Gal-(1-&gt;4)-beta-D-Glc-(1&lt;-&gt;1)-Cer(d18:1(4E)) + UDP-N-acetyl-alpha-D-glucosamine = a beta-D-GlcNAc-(1-&gt;3)-beta-D-Gal-(1-&gt;4)-beta-D-Glc-(1&lt;-&gt;1)-Cer(d18:1(4E)) + UDP + H(+)</text>
        <dbReference type="Rhea" id="RHEA:13905"/>
        <dbReference type="ChEBI" id="CHEBI:15378"/>
        <dbReference type="ChEBI" id="CHEBI:17103"/>
        <dbReference type="ChEBI" id="CHEBI:17950"/>
        <dbReference type="ChEBI" id="CHEBI:57705"/>
        <dbReference type="ChEBI" id="CHEBI:58223"/>
        <dbReference type="EC" id="2.4.1.206"/>
    </reaction>
    <physiologicalReaction direction="left-to-right" evidence="13">
        <dbReference type="Rhea" id="RHEA:13906"/>
    </physiologicalReaction>
</comment>
<dbReference type="Gene3D" id="3.90.550.50">
    <property type="match status" value="1"/>
</dbReference>
<proteinExistence type="inferred from homology"/>